<dbReference type="EMBL" id="MTZU01000019">
    <property type="protein sequence ID" value="PCE33282.1"/>
    <property type="molecule type" value="Genomic_DNA"/>
</dbReference>
<protein>
    <submittedName>
        <fullName evidence="2">Uncharacterized protein</fullName>
    </submittedName>
</protein>
<dbReference type="Proteomes" id="UP000217994">
    <property type="component" value="Unassembled WGS sequence"/>
</dbReference>
<evidence type="ECO:0000313" key="3">
    <source>
        <dbReference type="Proteomes" id="UP000217994"/>
    </source>
</evidence>
<sequence length="66" mass="6956">MKGAKERIVQGDSNAGRALPPPVHVPHAAKQARSRAPVSPSPAGCIGNVADATGQSRTDRRNMRRT</sequence>
<dbReference type="AlphaFoldDB" id="A0A2A4FKS1"/>
<reference evidence="2 3" key="1">
    <citation type="submission" date="2017-01" db="EMBL/GenBank/DDBJ databases">
        <title>Whole-Genome Shotgun Sequencing of Two beta-Proteobacterial Species in Search of the Bulgecin Biosynthetic Cluster.</title>
        <authorList>
            <person name="Horsman M.E."/>
            <person name="Marous D.R."/>
            <person name="Li R."/>
            <person name="Oliver R.A."/>
            <person name="Byun B."/>
            <person name="Emrich S.J."/>
            <person name="Boggess B."/>
            <person name="Townsend C.A."/>
            <person name="Mobashery S."/>
        </authorList>
    </citation>
    <scope>NUCLEOTIDE SEQUENCE [LARGE SCALE GENOMIC DNA]</scope>
    <source>
        <strain evidence="2 3">ATCC 31433</strain>
    </source>
</reference>
<organism evidence="2 3">
    <name type="scientific">Burkholderia ubonensis subsp. mesacidophila</name>
    <dbReference type="NCBI Taxonomy" id="265293"/>
    <lineage>
        <taxon>Bacteria</taxon>
        <taxon>Pseudomonadati</taxon>
        <taxon>Pseudomonadota</taxon>
        <taxon>Betaproteobacteria</taxon>
        <taxon>Burkholderiales</taxon>
        <taxon>Burkholderiaceae</taxon>
        <taxon>Burkholderia</taxon>
        <taxon>Burkholderia cepacia complex</taxon>
    </lineage>
</organism>
<dbReference type="RefSeq" id="WP_084908626.1">
    <property type="nucleotide sequence ID" value="NZ_CP020738.1"/>
</dbReference>
<name>A0A2A4FKS1_9BURK</name>
<accession>A0A2A4FKS1</accession>
<evidence type="ECO:0000256" key="1">
    <source>
        <dbReference type="SAM" id="MobiDB-lite"/>
    </source>
</evidence>
<evidence type="ECO:0000313" key="2">
    <source>
        <dbReference type="EMBL" id="PCE33282.1"/>
    </source>
</evidence>
<gene>
    <name evidence="2" type="ORF">BZL54_06085</name>
</gene>
<proteinExistence type="predicted"/>
<feature type="compositionally biased region" description="Basic and acidic residues" evidence="1">
    <location>
        <begin position="57"/>
        <end position="66"/>
    </location>
</feature>
<dbReference type="GeneID" id="69000522"/>
<comment type="caution">
    <text evidence="2">The sequence shown here is derived from an EMBL/GenBank/DDBJ whole genome shotgun (WGS) entry which is preliminary data.</text>
</comment>
<feature type="region of interest" description="Disordered" evidence="1">
    <location>
        <begin position="1"/>
        <end position="66"/>
    </location>
</feature>